<dbReference type="GO" id="GO:0009228">
    <property type="term" value="P:thiamine biosynthetic process"/>
    <property type="evidence" value="ECO:0007669"/>
    <property type="project" value="UniProtKB-KW"/>
</dbReference>
<dbReference type="PATRIC" id="fig|1094558.3.peg.133"/>
<dbReference type="RefSeq" id="WP_008037444.1">
    <property type="nucleotide sequence ID" value="NZ_JH725147.1"/>
</dbReference>
<organism evidence="2 3">
    <name type="scientific">Bartonella tamiae Th239</name>
    <dbReference type="NCBI Taxonomy" id="1094558"/>
    <lineage>
        <taxon>Bacteria</taxon>
        <taxon>Pseudomonadati</taxon>
        <taxon>Pseudomonadota</taxon>
        <taxon>Alphaproteobacteria</taxon>
        <taxon>Hyphomicrobiales</taxon>
        <taxon>Bartonellaceae</taxon>
        <taxon>Bartonella</taxon>
    </lineage>
</organism>
<name>J0QZY8_9HYPH</name>
<accession>J0QZY8</accession>
<dbReference type="SUPFAM" id="SSF51391">
    <property type="entry name" value="Thiamin phosphate synthase"/>
    <property type="match status" value="1"/>
</dbReference>
<dbReference type="Proteomes" id="UP000008952">
    <property type="component" value="Unassembled WGS sequence"/>
</dbReference>
<dbReference type="AlphaFoldDB" id="J0QZY8"/>
<dbReference type="CDD" id="cd00564">
    <property type="entry name" value="TMP_TenI"/>
    <property type="match status" value="1"/>
</dbReference>
<gene>
    <name evidence="2" type="ORF">ME5_00125</name>
</gene>
<evidence type="ECO:0000313" key="3">
    <source>
        <dbReference type="Proteomes" id="UP000008952"/>
    </source>
</evidence>
<dbReference type="HOGENOM" id="CLU_018272_3_1_5"/>
<dbReference type="OrthoDB" id="7159061at2"/>
<dbReference type="EMBL" id="AIMB01000001">
    <property type="protein sequence ID" value="EJF91746.1"/>
    <property type="molecule type" value="Genomic_DNA"/>
</dbReference>
<keyword evidence="3" id="KW-1185">Reference proteome</keyword>
<dbReference type="InterPro" id="IPR036206">
    <property type="entry name" value="ThiamineP_synth_sf"/>
</dbReference>
<dbReference type="InterPro" id="IPR013785">
    <property type="entry name" value="Aldolase_TIM"/>
</dbReference>
<dbReference type="Pfam" id="PF02581">
    <property type="entry name" value="TMP-TENI"/>
    <property type="match status" value="1"/>
</dbReference>
<reference evidence="2 3" key="1">
    <citation type="submission" date="2012-03" db="EMBL/GenBank/DDBJ databases">
        <title>The Genome Sequence of Bartonella tamiae Th239.</title>
        <authorList>
            <consortium name="The Broad Institute Genome Sequencing Platform"/>
            <consortium name="The Broad Institute Genome Sequencing Center for Infectious Disease"/>
            <person name="Feldgarden M."/>
            <person name="Kirby J."/>
            <person name="Kosoy M."/>
            <person name="Birtles R."/>
            <person name="Probert W.S."/>
            <person name="Chiaraviglio L."/>
            <person name="Young S.K."/>
            <person name="Zeng Q."/>
            <person name="Gargeya S."/>
            <person name="Fitzgerald M."/>
            <person name="Haas B."/>
            <person name="Abouelleil A."/>
            <person name="Alvarado L."/>
            <person name="Arachchi H.M."/>
            <person name="Berlin A."/>
            <person name="Chapman S.B."/>
            <person name="Gearin G."/>
            <person name="Goldberg J."/>
            <person name="Griggs A."/>
            <person name="Gujja S."/>
            <person name="Hansen M."/>
            <person name="Heiman D."/>
            <person name="Howarth C."/>
            <person name="Larimer J."/>
            <person name="Lui A."/>
            <person name="MacDonald P.J.P."/>
            <person name="McCowen C."/>
            <person name="Montmayeur A."/>
            <person name="Murphy C."/>
            <person name="Neiman D."/>
            <person name="Pearson M."/>
            <person name="Priest M."/>
            <person name="Roberts A."/>
            <person name="Saif S."/>
            <person name="Shea T."/>
            <person name="Sisk P."/>
            <person name="Stolte C."/>
            <person name="Sykes S."/>
            <person name="Wortman J."/>
            <person name="Nusbaum C."/>
            <person name="Birren B."/>
        </authorList>
    </citation>
    <scope>NUCLEOTIDE SEQUENCE [LARGE SCALE GENOMIC DNA]</scope>
    <source>
        <strain evidence="2 3">Th239</strain>
    </source>
</reference>
<sequence>MSKDQKTIQPRLILTLNVRRSIDKKLLASLLEQGKFASVILYEQNCDEFFLQKKAEEYIEMIQSKNLAALIANDSRIAGRVKADGVHIETKGDDLRLILESKHNTMIKGVGNIRDRHSAMEIGEYEPDYLFFGKLGADQKPDPHPRNLTLGQWWAHLMEIPAIVQAGTEIESLNQVLETKAEFIAIENLLFQSETPENTLNALHTKMQHWHENFEDIVE</sequence>
<proteinExistence type="predicted"/>
<dbReference type="InterPro" id="IPR022998">
    <property type="entry name" value="ThiamineP_synth_TenI"/>
</dbReference>
<evidence type="ECO:0000259" key="1">
    <source>
        <dbReference type="Pfam" id="PF02581"/>
    </source>
</evidence>
<comment type="caution">
    <text evidence="2">The sequence shown here is derived from an EMBL/GenBank/DDBJ whole genome shotgun (WGS) entry which is preliminary data.</text>
</comment>
<dbReference type="eggNOG" id="COG0352">
    <property type="taxonomic scope" value="Bacteria"/>
</dbReference>
<feature type="domain" description="Thiamine phosphate synthase/TenI" evidence="1">
    <location>
        <begin position="25"/>
        <end position="186"/>
    </location>
</feature>
<dbReference type="Gene3D" id="3.20.20.70">
    <property type="entry name" value="Aldolase class I"/>
    <property type="match status" value="1"/>
</dbReference>
<dbReference type="NCBIfam" id="NF005080">
    <property type="entry name" value="PRK06512.1"/>
    <property type="match status" value="1"/>
</dbReference>
<dbReference type="STRING" id="1094558.ME5_00125"/>
<evidence type="ECO:0000313" key="2">
    <source>
        <dbReference type="EMBL" id="EJF91746.1"/>
    </source>
</evidence>
<protein>
    <recommendedName>
        <fullName evidence="1">Thiamine phosphate synthase/TenI domain-containing protein</fullName>
    </recommendedName>
</protein>